<feature type="transmembrane region" description="Helical" evidence="1">
    <location>
        <begin position="36"/>
        <end position="61"/>
    </location>
</feature>
<evidence type="ECO:0000313" key="3">
    <source>
        <dbReference type="Proteomes" id="UP000648984"/>
    </source>
</evidence>
<dbReference type="Proteomes" id="UP000648984">
    <property type="component" value="Unassembled WGS sequence"/>
</dbReference>
<sequence>MDQLLLLAGRIAGIVGLVLCGTAGAVRLAGHFWMGGFQLATLLQGGIAALVAACFFMLWVLCRRSDPGA</sequence>
<organism evidence="2 3">
    <name type="scientific">Aromatoleum diolicum</name>
    <dbReference type="NCBI Taxonomy" id="75796"/>
    <lineage>
        <taxon>Bacteria</taxon>
        <taxon>Pseudomonadati</taxon>
        <taxon>Pseudomonadota</taxon>
        <taxon>Betaproteobacteria</taxon>
        <taxon>Rhodocyclales</taxon>
        <taxon>Rhodocyclaceae</taxon>
        <taxon>Aromatoleum</taxon>
    </lineage>
</organism>
<gene>
    <name evidence="2" type="ORF">GPA25_09195</name>
</gene>
<dbReference type="EMBL" id="WTVQ01000012">
    <property type="protein sequence ID" value="NMG74930.1"/>
    <property type="molecule type" value="Genomic_DNA"/>
</dbReference>
<name>A0ABX1QBN9_9RHOO</name>
<accession>A0ABX1QBN9</accession>
<evidence type="ECO:0000256" key="1">
    <source>
        <dbReference type="SAM" id="Phobius"/>
    </source>
</evidence>
<proteinExistence type="predicted"/>
<keyword evidence="3" id="KW-1185">Reference proteome</keyword>
<comment type="caution">
    <text evidence="2">The sequence shown here is derived from an EMBL/GenBank/DDBJ whole genome shotgun (WGS) entry which is preliminary data.</text>
</comment>
<keyword evidence="1" id="KW-0472">Membrane</keyword>
<evidence type="ECO:0008006" key="4">
    <source>
        <dbReference type="Google" id="ProtNLM"/>
    </source>
</evidence>
<dbReference type="RefSeq" id="WP_169260076.1">
    <property type="nucleotide sequence ID" value="NZ_WTVQ01000012.1"/>
</dbReference>
<keyword evidence="1" id="KW-0812">Transmembrane</keyword>
<protein>
    <recommendedName>
        <fullName evidence="4">Transmembrane protein</fullName>
    </recommendedName>
</protein>
<evidence type="ECO:0000313" key="2">
    <source>
        <dbReference type="EMBL" id="NMG74930.1"/>
    </source>
</evidence>
<reference evidence="2 3" key="1">
    <citation type="submission" date="2019-12" db="EMBL/GenBank/DDBJ databases">
        <title>Comparative genomics gives insights into the taxonomy of the Azoarcus-Aromatoleum group and reveals separate origins of nif in the plant-associated Azoarcus and non-plant-associated Aromatoleum sub-groups.</title>
        <authorList>
            <person name="Lafos M."/>
            <person name="Maluk M."/>
            <person name="Batista M."/>
            <person name="Junghare M."/>
            <person name="Carmona M."/>
            <person name="Faoro H."/>
            <person name="Cruz L.M."/>
            <person name="Battistoni F."/>
            <person name="De Souza E."/>
            <person name="Pedrosa F."/>
            <person name="Chen W.-M."/>
            <person name="Poole P.S."/>
            <person name="Dixon R.A."/>
            <person name="James E.K."/>
        </authorList>
    </citation>
    <scope>NUCLEOTIDE SEQUENCE [LARGE SCALE GENOMIC DNA]</scope>
    <source>
        <strain evidence="2 3">22Lin</strain>
    </source>
</reference>
<keyword evidence="1" id="KW-1133">Transmembrane helix</keyword>